<dbReference type="HAMAP" id="MF_00125">
    <property type="entry name" value="HisZ"/>
    <property type="match status" value="1"/>
</dbReference>
<dbReference type="HOGENOM" id="CLU_025113_0_2_3"/>
<evidence type="ECO:0000256" key="7">
    <source>
        <dbReference type="ARBA" id="ARBA00025246"/>
    </source>
</evidence>
<proteinExistence type="inferred from homology"/>
<sequence>MTDPHPNNSLAEPSELPTPRYSRAETGPTNFYAPGARDLLPLDVAQKRWVEKGIQDVFHRWGYHRIITSTLERLETLTAGGAVDRDSVIQIPAIDGGTLGLRPELTASIARAAVARMGDIYPQRLYYNTNVFLKSDPEHHGRQHEFYQAGIELLGVGGIRADVEAILLMIDCLTSLAVPNWQIILGEAGLSRALLTQFPSEFQTQIRRCVAHLDRVTLEQLPLTPQQQELALCLIDLRGNPALVLTQLAKLELDARSQATIAHLQMVVELLATTTNAQIPLILDLSSIQTFDYYTGIVFEAVSITEDRACILGKGGRYDKLLALYHPQGQNFPGIGFALNIEDLQQVLQTNPAMPHYTAKSDWLVVAATPTATAAALSYARQLRSTPELVRVEMYLDDGDLAQIRQIAIDRGTARIAWVSNEEVKVEALGSE</sequence>
<feature type="region of interest" description="Disordered" evidence="10">
    <location>
        <begin position="1"/>
        <end position="28"/>
    </location>
</feature>
<keyword evidence="12" id="KW-0808">Transferase</keyword>
<feature type="binding site" evidence="9">
    <location>
        <begin position="293"/>
        <end position="294"/>
    </location>
    <ligand>
        <name>L-histidine</name>
        <dbReference type="ChEBI" id="CHEBI:57595"/>
    </ligand>
</feature>
<dbReference type="AlphaFoldDB" id="K9UJ26"/>
<organism evidence="12 13">
    <name type="scientific">Chamaesiphon minutus (strain ATCC 27169 / PCC 6605)</name>
    <dbReference type="NCBI Taxonomy" id="1173020"/>
    <lineage>
        <taxon>Bacteria</taxon>
        <taxon>Bacillati</taxon>
        <taxon>Cyanobacteriota</taxon>
        <taxon>Cyanophyceae</taxon>
        <taxon>Gomontiellales</taxon>
        <taxon>Chamaesiphonaceae</taxon>
        <taxon>Chamaesiphon</taxon>
    </lineage>
</organism>
<evidence type="ECO:0000256" key="4">
    <source>
        <dbReference type="ARBA" id="ARBA00011496"/>
    </source>
</evidence>
<dbReference type="GO" id="GO:0000105">
    <property type="term" value="P:L-histidine biosynthetic process"/>
    <property type="evidence" value="ECO:0007669"/>
    <property type="project" value="UniProtKB-UniRule"/>
</dbReference>
<dbReference type="InterPro" id="IPR045864">
    <property type="entry name" value="aa-tRNA-synth_II/BPL/LPL"/>
</dbReference>
<dbReference type="NCBIfam" id="TIGR00443">
    <property type="entry name" value="hisZ_biosyn_reg"/>
    <property type="match status" value="1"/>
</dbReference>
<reference evidence="12 13" key="1">
    <citation type="submission" date="2012-05" db="EMBL/GenBank/DDBJ databases">
        <title>Finished chromosome of genome of Chamaesiphon sp. PCC 6605.</title>
        <authorList>
            <consortium name="US DOE Joint Genome Institute"/>
            <person name="Gugger M."/>
            <person name="Coursin T."/>
            <person name="Rippka R."/>
            <person name="Tandeau De Marsac N."/>
            <person name="Huntemann M."/>
            <person name="Wei C.-L."/>
            <person name="Han J."/>
            <person name="Detter J.C."/>
            <person name="Han C."/>
            <person name="Tapia R."/>
            <person name="Chen A."/>
            <person name="Kyrpides N."/>
            <person name="Mavromatis K."/>
            <person name="Markowitz V."/>
            <person name="Szeto E."/>
            <person name="Ivanova N."/>
            <person name="Pagani I."/>
            <person name="Pati A."/>
            <person name="Goodwin L."/>
            <person name="Nordberg H.P."/>
            <person name="Cantor M.N."/>
            <person name="Hua S.X."/>
            <person name="Woyke T."/>
            <person name="Kerfeld C.A."/>
        </authorList>
    </citation>
    <scope>NUCLEOTIDE SEQUENCE [LARGE SCALE GENOMIC DNA]</scope>
    <source>
        <strain evidence="13">ATCC 27169 / PCC 6605</strain>
    </source>
</reference>
<protein>
    <recommendedName>
        <fullName evidence="5 8">ATP phosphoribosyltransferase regulatory subunit</fullName>
    </recommendedName>
</protein>
<evidence type="ECO:0000256" key="5">
    <source>
        <dbReference type="ARBA" id="ARBA00020397"/>
    </source>
</evidence>
<dbReference type="eggNOG" id="COG3705">
    <property type="taxonomic scope" value="Bacteria"/>
</dbReference>
<dbReference type="OrthoDB" id="9800814at2"/>
<comment type="similarity">
    <text evidence="3 8">Belongs to the class-II aminoacyl-tRNA synthetase family. HisZ subfamily.</text>
</comment>
<feature type="domain" description="Class II Histidinyl-tRNA synthetase (HisRS)-like catalytic core" evidence="11">
    <location>
        <begin position="35"/>
        <end position="344"/>
    </location>
</feature>
<evidence type="ECO:0000256" key="10">
    <source>
        <dbReference type="SAM" id="MobiDB-lite"/>
    </source>
</evidence>
<dbReference type="KEGG" id="cmp:Cha6605_4172"/>
<dbReference type="Pfam" id="PF13393">
    <property type="entry name" value="tRNA-synt_His"/>
    <property type="match status" value="1"/>
</dbReference>
<feature type="compositionally biased region" description="Polar residues" evidence="10">
    <location>
        <begin position="1"/>
        <end position="11"/>
    </location>
</feature>
<dbReference type="SUPFAM" id="SSF55681">
    <property type="entry name" value="Class II aaRS and biotin synthetases"/>
    <property type="match status" value="1"/>
</dbReference>
<evidence type="ECO:0000313" key="12">
    <source>
        <dbReference type="EMBL" id="AFY95117.1"/>
    </source>
</evidence>
<gene>
    <name evidence="8" type="primary">hisZ</name>
    <name evidence="12" type="ORF">Cha6605_4172</name>
</gene>
<dbReference type="STRING" id="1173020.Cha6605_4172"/>
<dbReference type="CDD" id="cd00773">
    <property type="entry name" value="HisRS-like_core"/>
    <property type="match status" value="1"/>
</dbReference>
<dbReference type="NCBIfam" id="NF008940">
    <property type="entry name" value="PRK12292.2-3"/>
    <property type="match status" value="1"/>
</dbReference>
<evidence type="ECO:0000256" key="2">
    <source>
        <dbReference type="ARBA" id="ARBA00004667"/>
    </source>
</evidence>
<dbReference type="PATRIC" id="fig|1173020.3.peg.4789"/>
<feature type="binding site" evidence="9">
    <location>
        <position position="152"/>
    </location>
    <ligand>
        <name>L-histidine</name>
        <dbReference type="ChEBI" id="CHEBI:57595"/>
    </ligand>
</feature>
<comment type="subunit">
    <text evidence="4 8">Heteromultimer composed of HisG and HisZ subunits.</text>
</comment>
<dbReference type="Gene3D" id="3.30.930.10">
    <property type="entry name" value="Bira Bifunctional Protein, Domain 2"/>
    <property type="match status" value="1"/>
</dbReference>
<comment type="pathway">
    <text evidence="2 8">Amino-acid biosynthesis; L-histidine biosynthesis; L-histidine from 5-phospho-alpha-D-ribose 1-diphosphate: step 1/9.</text>
</comment>
<dbReference type="RefSeq" id="WP_015161228.1">
    <property type="nucleotide sequence ID" value="NC_019697.1"/>
</dbReference>
<dbReference type="GO" id="GO:0006427">
    <property type="term" value="P:histidyl-tRNA aminoacylation"/>
    <property type="evidence" value="ECO:0007669"/>
    <property type="project" value="TreeGrafter"/>
</dbReference>
<evidence type="ECO:0000256" key="8">
    <source>
        <dbReference type="HAMAP-Rule" id="MF_00125"/>
    </source>
</evidence>
<evidence type="ECO:0000256" key="3">
    <source>
        <dbReference type="ARBA" id="ARBA00005539"/>
    </source>
</evidence>
<dbReference type="PANTHER" id="PTHR43707:SF1">
    <property type="entry name" value="HISTIDINE--TRNA LIGASE, MITOCHONDRIAL-RELATED"/>
    <property type="match status" value="1"/>
</dbReference>
<comment type="miscellaneous">
    <text evidence="8">This function is generally fulfilled by the C-terminal part of HisG, which is missing in some bacteria such as this one.</text>
</comment>
<feature type="binding site" evidence="9">
    <location>
        <position position="148"/>
    </location>
    <ligand>
        <name>L-histidine</name>
        <dbReference type="ChEBI" id="CHEBI:57595"/>
    </ligand>
</feature>
<dbReference type="InterPro" id="IPR041715">
    <property type="entry name" value="HisRS-like_core"/>
</dbReference>
<keyword evidence="12" id="KW-0328">Glycosyltransferase</keyword>
<keyword evidence="6 8" id="KW-0963">Cytoplasm</keyword>
<keyword evidence="8" id="KW-0368">Histidine biosynthesis</keyword>
<comment type="function">
    <text evidence="7 8">Required for the first step of histidine biosynthesis. May allow the feedback regulation of ATP phosphoribosyltransferase activity by histidine.</text>
</comment>
<evidence type="ECO:0000256" key="6">
    <source>
        <dbReference type="ARBA" id="ARBA00022490"/>
    </source>
</evidence>
<comment type="subcellular location">
    <subcellularLocation>
        <location evidence="1 8">Cytoplasm</location>
    </subcellularLocation>
</comment>
<dbReference type="PIRSF" id="PIRSF001549">
    <property type="entry name" value="His-tRNA_synth"/>
    <property type="match status" value="1"/>
</dbReference>
<dbReference type="GO" id="GO:0005737">
    <property type="term" value="C:cytoplasm"/>
    <property type="evidence" value="ECO:0007669"/>
    <property type="project" value="UniProtKB-SubCell"/>
</dbReference>
<evidence type="ECO:0000256" key="1">
    <source>
        <dbReference type="ARBA" id="ARBA00004496"/>
    </source>
</evidence>
<evidence type="ECO:0000256" key="9">
    <source>
        <dbReference type="PIRSR" id="PIRSR001549-1"/>
    </source>
</evidence>
<dbReference type="InterPro" id="IPR004516">
    <property type="entry name" value="HisRS/HisZ"/>
</dbReference>
<dbReference type="EMBL" id="CP003600">
    <property type="protein sequence ID" value="AFY95117.1"/>
    <property type="molecule type" value="Genomic_DNA"/>
</dbReference>
<accession>K9UJ26</accession>
<dbReference type="GO" id="GO:0004821">
    <property type="term" value="F:histidine-tRNA ligase activity"/>
    <property type="evidence" value="ECO:0007669"/>
    <property type="project" value="TreeGrafter"/>
</dbReference>
<dbReference type="UniPathway" id="UPA00031">
    <property type="reaction ID" value="UER00006"/>
</dbReference>
<dbReference type="GO" id="GO:0016757">
    <property type="term" value="F:glycosyltransferase activity"/>
    <property type="evidence" value="ECO:0007669"/>
    <property type="project" value="UniProtKB-KW"/>
</dbReference>
<keyword evidence="8" id="KW-0028">Amino-acid biosynthesis</keyword>
<evidence type="ECO:0000259" key="11">
    <source>
        <dbReference type="Pfam" id="PF13393"/>
    </source>
</evidence>
<feature type="binding site" evidence="9">
    <location>
        <begin position="104"/>
        <end position="106"/>
    </location>
    <ligand>
        <name>L-histidine</name>
        <dbReference type="ChEBI" id="CHEBI:57595"/>
    </ligand>
</feature>
<evidence type="ECO:0000313" key="13">
    <source>
        <dbReference type="Proteomes" id="UP000010366"/>
    </source>
</evidence>
<dbReference type="Proteomes" id="UP000010366">
    <property type="component" value="Chromosome"/>
</dbReference>
<keyword evidence="13" id="KW-1185">Reference proteome</keyword>
<name>K9UJ26_CHAP6</name>
<dbReference type="InterPro" id="IPR004517">
    <property type="entry name" value="HisZ"/>
</dbReference>
<dbReference type="PANTHER" id="PTHR43707">
    <property type="entry name" value="HISTIDYL-TRNA SYNTHETASE"/>
    <property type="match status" value="1"/>
</dbReference>